<protein>
    <submittedName>
        <fullName evidence="2">Nucleotidyltransferase</fullName>
    </submittedName>
</protein>
<accession>A0ABU0AK83</accession>
<dbReference type="EMBL" id="JAUSUB010000016">
    <property type="protein sequence ID" value="MDQ0271673.1"/>
    <property type="molecule type" value="Genomic_DNA"/>
</dbReference>
<reference evidence="2 3" key="1">
    <citation type="submission" date="2023-07" db="EMBL/GenBank/DDBJ databases">
        <title>Genomic Encyclopedia of Type Strains, Phase IV (KMG-IV): sequencing the most valuable type-strain genomes for metagenomic binning, comparative biology and taxonomic classification.</title>
        <authorList>
            <person name="Goeker M."/>
        </authorList>
    </citation>
    <scope>NUCLEOTIDE SEQUENCE [LARGE SCALE GENOMIC DNA]</scope>
    <source>
        <strain evidence="2 3">DSM 23494</strain>
    </source>
</reference>
<sequence length="283" mass="32533">MIELKNIGGYCSKDDNGFLLNDTSANKINEKHIHIIEALKSELTKVFNEKVHSMYIRGSIARGLSVDHLSDLDAIIVLNEAQTEEETEILKEVEQNLLSLYPFMMDVDLNIVTKDEVLNRATFTMMAFIIKTYSLCVEGEDLSYQISSFKVDAALANEHLVVLEEQLIEARLAFVDNDDEEDIIDCCRWIMKIIVRAGLALVAVAENKYTRDLYPAYLLFAEHYRDQKSNMKQALAYAIDPISNCSELLQFLSKFGEWMKQESDKWLLKYNPQKNRDLPMVKD</sequence>
<organism evidence="2 3">
    <name type="scientific">Cytobacillus purgationiresistens</name>
    <dbReference type="NCBI Taxonomy" id="863449"/>
    <lineage>
        <taxon>Bacteria</taxon>
        <taxon>Bacillati</taxon>
        <taxon>Bacillota</taxon>
        <taxon>Bacilli</taxon>
        <taxon>Bacillales</taxon>
        <taxon>Bacillaceae</taxon>
        <taxon>Cytobacillus</taxon>
    </lineage>
</organism>
<dbReference type="Proteomes" id="UP001238088">
    <property type="component" value="Unassembled WGS sequence"/>
</dbReference>
<dbReference type="InterPro" id="IPR002934">
    <property type="entry name" value="Polymerase_NTP_transf_dom"/>
</dbReference>
<dbReference type="InterPro" id="IPR043519">
    <property type="entry name" value="NT_sf"/>
</dbReference>
<evidence type="ECO:0000313" key="3">
    <source>
        <dbReference type="Proteomes" id="UP001238088"/>
    </source>
</evidence>
<gene>
    <name evidence="2" type="ORF">J2S17_003561</name>
</gene>
<dbReference type="SUPFAM" id="SSF81301">
    <property type="entry name" value="Nucleotidyltransferase"/>
    <property type="match status" value="1"/>
</dbReference>
<evidence type="ECO:0000259" key="1">
    <source>
        <dbReference type="Pfam" id="PF01909"/>
    </source>
</evidence>
<comment type="caution">
    <text evidence="2">The sequence shown here is derived from an EMBL/GenBank/DDBJ whole genome shotgun (WGS) entry which is preliminary data.</text>
</comment>
<evidence type="ECO:0000313" key="2">
    <source>
        <dbReference type="EMBL" id="MDQ0271673.1"/>
    </source>
</evidence>
<name>A0ABU0AK83_9BACI</name>
<dbReference type="Pfam" id="PF01909">
    <property type="entry name" value="NTP_transf_2"/>
    <property type="match status" value="1"/>
</dbReference>
<dbReference type="RefSeq" id="WP_307476996.1">
    <property type="nucleotide sequence ID" value="NZ_JAUSUB010000016.1"/>
</dbReference>
<keyword evidence="3" id="KW-1185">Reference proteome</keyword>
<dbReference type="Gene3D" id="3.30.460.10">
    <property type="entry name" value="Beta Polymerase, domain 2"/>
    <property type="match status" value="1"/>
</dbReference>
<feature type="domain" description="Polymerase nucleotidyl transferase" evidence="1">
    <location>
        <begin position="48"/>
        <end position="107"/>
    </location>
</feature>
<proteinExistence type="predicted"/>